<name>H0UKI2_9BACT</name>
<evidence type="ECO:0000313" key="3">
    <source>
        <dbReference type="Proteomes" id="UP000003806"/>
    </source>
</evidence>
<dbReference type="EMBL" id="CM001376">
    <property type="protein sequence ID" value="EHM13191.1"/>
    <property type="molecule type" value="Genomic_DNA"/>
</dbReference>
<sequence>MWSVSASDLRLVDLIASNRSRGLSAFATDAAYLQAAAFLRSCRRVAVVTGYFIPDAAAAETDGPLGSAALVRSLKRRGVDAFLTTDGLCAPVVKAAADFLGLRCQVCSSLDDVLEKNIDAIVFCERPGRTPDGTARSMRGYPLPPGTVWFDGLLSPYAVSPVKSVAVGDGGNEAGMGNWRAEMSALKPDFSPYLAEGVADIPLAADVSEWGAWALAGLVESRGALSPDELQLGLEKLLKAGAVDGSTGERALSIDGYSLAHCAEKLKAVNDWCSAHPLTAQSDTGQEGLQDV</sequence>
<dbReference type="Proteomes" id="UP000003806">
    <property type="component" value="Chromosome"/>
</dbReference>
<dbReference type="eggNOG" id="ENOG502Z7HZ">
    <property type="taxonomic scope" value="Bacteria"/>
</dbReference>
<organism evidence="2 3">
    <name type="scientific">Jonquetella anthropi DSM 22815</name>
    <dbReference type="NCBI Taxonomy" id="885272"/>
    <lineage>
        <taxon>Bacteria</taxon>
        <taxon>Thermotogati</taxon>
        <taxon>Synergistota</taxon>
        <taxon>Synergistia</taxon>
        <taxon>Synergistales</taxon>
        <taxon>Dethiosulfovibrionaceae</taxon>
        <taxon>Jonquetella</taxon>
    </lineage>
</organism>
<gene>
    <name evidence="2" type="ORF">JonanDRAFT_0813</name>
</gene>
<feature type="domain" description="D-glutamate cyclase-like C-terminal" evidence="1">
    <location>
        <begin position="13"/>
        <end position="268"/>
    </location>
</feature>
<reference evidence="2 3" key="1">
    <citation type="submission" date="2011-11" db="EMBL/GenBank/DDBJ databases">
        <title>The Noncontiguous Finished genome of Jonquetella anthropi DSM 22815.</title>
        <authorList>
            <consortium name="US DOE Joint Genome Institute (JGI-PGF)"/>
            <person name="Lucas S."/>
            <person name="Copeland A."/>
            <person name="Lapidus A."/>
            <person name="Glavina del Rio T."/>
            <person name="Dalin E."/>
            <person name="Tice H."/>
            <person name="Bruce D."/>
            <person name="Goodwin L."/>
            <person name="Pitluck S."/>
            <person name="Peters L."/>
            <person name="Mikhailova N."/>
            <person name="Held B."/>
            <person name="Kyrpides N."/>
            <person name="Mavromatis K."/>
            <person name="Ivanova N."/>
            <person name="Markowitz V."/>
            <person name="Cheng J.-F."/>
            <person name="Hugenholtz P."/>
            <person name="Woyke T."/>
            <person name="Wu D."/>
            <person name="Gronow S."/>
            <person name="Wellnitz S."/>
            <person name="Brambilla E."/>
            <person name="Klenk H.-P."/>
            <person name="Eisen J.A."/>
        </authorList>
    </citation>
    <scope>NUCLEOTIDE SEQUENCE [LARGE SCALE GENOMIC DNA]</scope>
    <source>
        <strain evidence="2 3">DSM 22815</strain>
    </source>
</reference>
<dbReference type="OrthoDB" id="1668885at2"/>
<dbReference type="InterPro" id="IPR025504">
    <property type="entry name" value="GLUCM_C"/>
</dbReference>
<keyword evidence="3" id="KW-1185">Reference proteome</keyword>
<dbReference type="HOGENOM" id="CLU_062537_1_0_0"/>
<dbReference type="Gene3D" id="3.90.1640.20">
    <property type="entry name" value="TON_0340"/>
    <property type="match status" value="1"/>
</dbReference>
<dbReference type="PANTHER" id="PTHR32022:SF10">
    <property type="entry name" value="D-GLUTAMATE CYCLASE, MITOCHONDRIAL"/>
    <property type="match status" value="1"/>
</dbReference>
<dbReference type="PANTHER" id="PTHR32022">
    <property type="entry name" value="D-GLUTAMATE CYCLASE, MITOCHONDRIAL"/>
    <property type="match status" value="1"/>
</dbReference>
<evidence type="ECO:0000313" key="2">
    <source>
        <dbReference type="EMBL" id="EHM13191.1"/>
    </source>
</evidence>
<evidence type="ECO:0000259" key="1">
    <source>
        <dbReference type="Pfam" id="PF14336"/>
    </source>
</evidence>
<accession>H0UKI2</accession>
<dbReference type="AlphaFoldDB" id="H0UKI2"/>
<dbReference type="RefSeq" id="WP_008521174.1">
    <property type="nucleotide sequence ID" value="NZ_CM001376.1"/>
</dbReference>
<proteinExistence type="predicted"/>
<dbReference type="STRING" id="885272.JonanDRAFT_0813"/>
<dbReference type="Pfam" id="PF14336">
    <property type="entry name" value="GLUCM-like_C"/>
    <property type="match status" value="1"/>
</dbReference>
<protein>
    <recommendedName>
        <fullName evidence="1">D-glutamate cyclase-like C-terminal domain-containing protein</fullName>
    </recommendedName>
</protein>